<feature type="region of interest" description="Disordered" evidence="1">
    <location>
        <begin position="87"/>
        <end position="165"/>
    </location>
</feature>
<keyword evidence="3" id="KW-1185">Reference proteome</keyword>
<organism evidence="2 3">
    <name type="scientific">Psophocarpus tetragonolobus</name>
    <name type="common">Winged bean</name>
    <name type="synonym">Dolichos tetragonolobus</name>
    <dbReference type="NCBI Taxonomy" id="3891"/>
    <lineage>
        <taxon>Eukaryota</taxon>
        <taxon>Viridiplantae</taxon>
        <taxon>Streptophyta</taxon>
        <taxon>Embryophyta</taxon>
        <taxon>Tracheophyta</taxon>
        <taxon>Spermatophyta</taxon>
        <taxon>Magnoliopsida</taxon>
        <taxon>eudicotyledons</taxon>
        <taxon>Gunneridae</taxon>
        <taxon>Pentapetalae</taxon>
        <taxon>rosids</taxon>
        <taxon>fabids</taxon>
        <taxon>Fabales</taxon>
        <taxon>Fabaceae</taxon>
        <taxon>Papilionoideae</taxon>
        <taxon>50 kb inversion clade</taxon>
        <taxon>NPAAA clade</taxon>
        <taxon>indigoferoid/millettioid clade</taxon>
        <taxon>Phaseoleae</taxon>
        <taxon>Psophocarpus</taxon>
    </lineage>
</organism>
<dbReference type="PANTHER" id="PTHR33671">
    <property type="entry name" value="N-METHYLTRANSFERASE, PUTATIVE (DUF688)-RELATED"/>
    <property type="match status" value="1"/>
</dbReference>
<protein>
    <submittedName>
        <fullName evidence="2">Uncharacterized protein</fullName>
    </submittedName>
</protein>
<dbReference type="InterPro" id="IPR007789">
    <property type="entry name" value="DUF688"/>
</dbReference>
<dbReference type="AlphaFoldDB" id="A0AAN9XN39"/>
<proteinExistence type="predicted"/>
<evidence type="ECO:0000256" key="1">
    <source>
        <dbReference type="SAM" id="MobiDB-lite"/>
    </source>
</evidence>
<sequence length="681" mass="75499">MYTVLHERDEKKISIELVWNMMEGRKLNIDAPLMSVRRSVGTSPSLTETNRKILEKPPALEHYKSETTLDQVTEPVAVPFNWEHIPGRPKGYDASDPQPPTPASLTLTPTLPPGKSANVAKKQLEKKPSVANNFRSPSISNSLGEKEHKDKKIKKVEENDDYDDDGDIYSDALETLSPTDPLSVNYSVSGVSGLDNSDANKCGTSSTDKQVHDFMMNRFLTAAKAMTIQPPQYASSRKQPVLAEQPREFIKLIPEQKKSFVNRHITDIVPYTGQCQEEEEEEEIDDETNDHTNDLTKGCGLFPRLCVRNSLCLLNAVPGTKMGNQFPLYSAYEVRKADKSSHKPAPSIKKAWDAINKSKSSSRAASPDKQDVRKKWTSESSRYTYSGELKQLGRLSPFLRSRAASAGVSPFRNKPQPFFPGAKLLGHSKQADNNLSGKLKFPSRGHAGFQETLSQGSKRISSSGSLTIEKTLYIDTASTVKSSCSSSRSLGNTSAVGKDRNSLVDSFGDMKHLQALEENLDSQVLNSVHDSSSTLSTMLHFIAKEDKAERLKADQEINQESMSLQLVPSSFDKDAEINNQQIVVVDDSGKIGTEYVLHPLAPPLPKSPSESWLCRALPLVSSKNSFLHLNQGTHSQAKRQGFSRASSYTKWETIVKSSNLNHDHLTCSKELVVYKSQHSKF</sequence>
<name>A0AAN9XN39_PSOTE</name>
<dbReference type="EMBL" id="JAYMYS010000003">
    <property type="protein sequence ID" value="KAK7400163.1"/>
    <property type="molecule type" value="Genomic_DNA"/>
</dbReference>
<dbReference type="PANTHER" id="PTHR33671:SF9">
    <property type="entry name" value="DUF688 FAMILY PROTEIN"/>
    <property type="match status" value="1"/>
</dbReference>
<feature type="compositionally biased region" description="Polar residues" evidence="1">
    <location>
        <begin position="130"/>
        <end position="143"/>
    </location>
</feature>
<gene>
    <name evidence="2" type="ORF">VNO78_11363</name>
</gene>
<feature type="compositionally biased region" description="Basic and acidic residues" evidence="1">
    <location>
        <begin position="366"/>
        <end position="377"/>
    </location>
</feature>
<reference evidence="2 3" key="1">
    <citation type="submission" date="2024-01" db="EMBL/GenBank/DDBJ databases">
        <title>The genomes of 5 underutilized Papilionoideae crops provide insights into root nodulation and disease resistanc.</title>
        <authorList>
            <person name="Jiang F."/>
        </authorList>
    </citation>
    <scope>NUCLEOTIDE SEQUENCE [LARGE SCALE GENOMIC DNA]</scope>
    <source>
        <strain evidence="2">DUOXIRENSHENG_FW03</strain>
        <tissue evidence="2">Leaves</tissue>
    </source>
</reference>
<dbReference type="Pfam" id="PF05097">
    <property type="entry name" value="DUF688"/>
    <property type="match status" value="1"/>
</dbReference>
<dbReference type="Proteomes" id="UP001386955">
    <property type="component" value="Unassembled WGS sequence"/>
</dbReference>
<comment type="caution">
    <text evidence="2">The sequence shown here is derived from an EMBL/GenBank/DDBJ whole genome shotgun (WGS) entry which is preliminary data.</text>
</comment>
<evidence type="ECO:0000313" key="2">
    <source>
        <dbReference type="EMBL" id="KAK7400163.1"/>
    </source>
</evidence>
<evidence type="ECO:0000313" key="3">
    <source>
        <dbReference type="Proteomes" id="UP001386955"/>
    </source>
</evidence>
<accession>A0AAN9XN39</accession>
<feature type="region of interest" description="Disordered" evidence="1">
    <location>
        <begin position="358"/>
        <end position="377"/>
    </location>
</feature>